<dbReference type="InterPro" id="IPR011006">
    <property type="entry name" value="CheY-like_superfamily"/>
</dbReference>
<evidence type="ECO:0000256" key="2">
    <source>
        <dbReference type="ARBA" id="ARBA00023125"/>
    </source>
</evidence>
<dbReference type="PROSITE" id="PS50110">
    <property type="entry name" value="RESPONSE_REGULATORY"/>
    <property type="match status" value="1"/>
</dbReference>
<proteinExistence type="predicted"/>
<dbReference type="PANTHER" id="PTHR43214">
    <property type="entry name" value="TWO-COMPONENT RESPONSE REGULATOR"/>
    <property type="match status" value="1"/>
</dbReference>
<dbReference type="Gene3D" id="3.40.50.2300">
    <property type="match status" value="1"/>
</dbReference>
<evidence type="ECO:0000259" key="4">
    <source>
        <dbReference type="PROSITE" id="PS50043"/>
    </source>
</evidence>
<evidence type="ECO:0000313" key="7">
    <source>
        <dbReference type="Proteomes" id="UP000050454"/>
    </source>
</evidence>
<keyword evidence="1 3" id="KW-0597">Phosphoprotein</keyword>
<feature type="domain" description="Response regulatory" evidence="5">
    <location>
        <begin position="2"/>
        <end position="118"/>
    </location>
</feature>
<reference evidence="6 7" key="1">
    <citation type="submission" date="2015-07" db="EMBL/GenBank/DDBJ databases">
        <title>The draft genome sequence of Leadbetterella sp. JN14-9.</title>
        <authorList>
            <person name="Liu Y."/>
            <person name="Du J."/>
            <person name="Shao Z."/>
        </authorList>
    </citation>
    <scope>NUCLEOTIDE SEQUENCE [LARGE SCALE GENOMIC DNA]</scope>
    <source>
        <strain evidence="6 7">JN14-9</strain>
    </source>
</reference>
<evidence type="ECO:0000256" key="1">
    <source>
        <dbReference type="ARBA" id="ARBA00022553"/>
    </source>
</evidence>
<dbReference type="STRING" id="1605367.AFM12_14755"/>
<evidence type="ECO:0000256" key="3">
    <source>
        <dbReference type="PROSITE-ProRule" id="PRU00169"/>
    </source>
</evidence>
<dbReference type="InterPro" id="IPR000792">
    <property type="entry name" value="Tscrpt_reg_LuxR_C"/>
</dbReference>
<dbReference type="InterPro" id="IPR016032">
    <property type="entry name" value="Sig_transdc_resp-reg_C-effctor"/>
</dbReference>
<dbReference type="Pfam" id="PF00072">
    <property type="entry name" value="Response_reg"/>
    <property type="match status" value="1"/>
</dbReference>
<dbReference type="CDD" id="cd17535">
    <property type="entry name" value="REC_NarL-like"/>
    <property type="match status" value="1"/>
</dbReference>
<keyword evidence="7" id="KW-1185">Reference proteome</keyword>
<dbReference type="Proteomes" id="UP000050454">
    <property type="component" value="Unassembled WGS sequence"/>
</dbReference>
<dbReference type="GO" id="GO:0006355">
    <property type="term" value="P:regulation of DNA-templated transcription"/>
    <property type="evidence" value="ECO:0007669"/>
    <property type="project" value="InterPro"/>
</dbReference>
<dbReference type="SMART" id="SM00421">
    <property type="entry name" value="HTH_LUXR"/>
    <property type="match status" value="1"/>
</dbReference>
<dbReference type="PANTHER" id="PTHR43214:SF17">
    <property type="entry name" value="TRANSCRIPTIONAL REGULATORY PROTEIN RCSB"/>
    <property type="match status" value="1"/>
</dbReference>
<dbReference type="Pfam" id="PF00196">
    <property type="entry name" value="GerE"/>
    <property type="match status" value="1"/>
</dbReference>
<feature type="modified residue" description="4-aspartylphosphate" evidence="3">
    <location>
        <position position="53"/>
    </location>
</feature>
<dbReference type="InterPro" id="IPR039420">
    <property type="entry name" value="WalR-like"/>
</dbReference>
<accession>A0A0P7BJM5</accession>
<dbReference type="OrthoDB" id="9797341at2"/>
<keyword evidence="2" id="KW-0238">DNA-binding</keyword>
<protein>
    <recommendedName>
        <fullName evidence="8">LuxR family transcriptional regulator</fullName>
    </recommendedName>
</protein>
<dbReference type="RefSeq" id="WP_055149601.1">
    <property type="nucleotide sequence ID" value="NZ_JXSZ01000011.1"/>
</dbReference>
<dbReference type="AlphaFoldDB" id="A0A0P7BJM5"/>
<dbReference type="PRINTS" id="PR00038">
    <property type="entry name" value="HTHLUXR"/>
</dbReference>
<feature type="domain" description="HTH luxR-type" evidence="4">
    <location>
        <begin position="143"/>
        <end position="208"/>
    </location>
</feature>
<dbReference type="EMBL" id="LGTQ01000011">
    <property type="protein sequence ID" value="KPM47410.1"/>
    <property type="molecule type" value="Genomic_DNA"/>
</dbReference>
<dbReference type="InterPro" id="IPR001789">
    <property type="entry name" value="Sig_transdc_resp-reg_receiver"/>
</dbReference>
<dbReference type="CDD" id="cd06170">
    <property type="entry name" value="LuxR_C_like"/>
    <property type="match status" value="1"/>
</dbReference>
<gene>
    <name evidence="6" type="ORF">AFM12_14755</name>
</gene>
<dbReference type="PROSITE" id="PS50043">
    <property type="entry name" value="HTH_LUXR_2"/>
    <property type="match status" value="1"/>
</dbReference>
<dbReference type="GO" id="GO:0003677">
    <property type="term" value="F:DNA binding"/>
    <property type="evidence" value="ECO:0007669"/>
    <property type="project" value="UniProtKB-KW"/>
</dbReference>
<dbReference type="GO" id="GO:0000160">
    <property type="term" value="P:phosphorelay signal transduction system"/>
    <property type="evidence" value="ECO:0007669"/>
    <property type="project" value="InterPro"/>
</dbReference>
<comment type="caution">
    <text evidence="6">The sequence shown here is derived from an EMBL/GenBank/DDBJ whole genome shotgun (WGS) entry which is preliminary data.</text>
</comment>
<dbReference type="SUPFAM" id="SSF52172">
    <property type="entry name" value="CheY-like"/>
    <property type="match status" value="1"/>
</dbReference>
<evidence type="ECO:0008006" key="8">
    <source>
        <dbReference type="Google" id="ProtNLM"/>
    </source>
</evidence>
<dbReference type="InterPro" id="IPR058245">
    <property type="entry name" value="NreC/VraR/RcsB-like_REC"/>
</dbReference>
<dbReference type="SMART" id="SM00448">
    <property type="entry name" value="REC"/>
    <property type="match status" value="1"/>
</dbReference>
<evidence type="ECO:0000259" key="5">
    <source>
        <dbReference type="PROSITE" id="PS50110"/>
    </source>
</evidence>
<sequence length="211" mass="23655">MKIALIDDHEIILESLSLLLNAMEEVSEVKTFDNPEVALRHCLAYDFDLIITDNKMPEMAGCALTLKLRKEKPESKILMLTIDEDFDTIREAFHAGILGYIMKKANKKELKEAVLSVAGGKRFVSDAVLSELLKPQQNNVVNDTDHIESLSAREIEIVTLIGQEFSTKEIAEKLFVSVATVEKHRHNILKKLGVKNSIGIVKFAMHNGLLD</sequence>
<organism evidence="6 7">
    <name type="scientific">Jiulongibacter sediminis</name>
    <dbReference type="NCBI Taxonomy" id="1605367"/>
    <lineage>
        <taxon>Bacteria</taxon>
        <taxon>Pseudomonadati</taxon>
        <taxon>Bacteroidota</taxon>
        <taxon>Cytophagia</taxon>
        <taxon>Cytophagales</taxon>
        <taxon>Leadbetterellaceae</taxon>
        <taxon>Jiulongibacter</taxon>
    </lineage>
</organism>
<name>A0A0P7BJM5_9BACT</name>
<dbReference type="SUPFAM" id="SSF46894">
    <property type="entry name" value="C-terminal effector domain of the bipartite response regulators"/>
    <property type="match status" value="1"/>
</dbReference>
<evidence type="ECO:0000313" key="6">
    <source>
        <dbReference type="EMBL" id="KPM47410.1"/>
    </source>
</evidence>